<name>U1QK94_9ACTO</name>
<keyword evidence="3" id="KW-1185">Reference proteome</keyword>
<dbReference type="HOGENOM" id="CLU_3021465_0_0_11"/>
<evidence type="ECO:0000256" key="1">
    <source>
        <dbReference type="SAM" id="MobiDB-lite"/>
    </source>
</evidence>
<comment type="caution">
    <text evidence="2">The sequence shown here is derived from an EMBL/GenBank/DDBJ whole genome shotgun (WGS) entry which is preliminary data.</text>
</comment>
<protein>
    <submittedName>
        <fullName evidence="2">Uncharacterized protein</fullName>
    </submittedName>
</protein>
<proteinExistence type="predicted"/>
<reference evidence="2 3" key="1">
    <citation type="submission" date="2013-08" db="EMBL/GenBank/DDBJ databases">
        <authorList>
            <person name="Weinstock G."/>
            <person name="Sodergren E."/>
            <person name="Wylie T."/>
            <person name="Fulton L."/>
            <person name="Fulton R."/>
            <person name="Fronick C."/>
            <person name="O'Laughlin M."/>
            <person name="Godfrey J."/>
            <person name="Miner T."/>
            <person name="Herter B."/>
            <person name="Appelbaum E."/>
            <person name="Cordes M."/>
            <person name="Lek S."/>
            <person name="Wollam A."/>
            <person name="Pepin K.H."/>
            <person name="Palsikar V.B."/>
            <person name="Mitreva M."/>
            <person name="Wilson R.K."/>
        </authorList>
    </citation>
    <scope>NUCLEOTIDE SEQUENCE [LARGE SCALE GENOMIC DNA]</scope>
    <source>
        <strain evidence="2 3">F0542</strain>
    </source>
</reference>
<sequence>MPRELRFPADCRCRGAVVCRRSQFSIEKYVPDPTSEPECTPAPPESQRIRGRGAQ</sequence>
<gene>
    <name evidence="2" type="ORF">HMPREF1979_02770</name>
</gene>
<feature type="region of interest" description="Disordered" evidence="1">
    <location>
        <begin position="30"/>
        <end position="55"/>
    </location>
</feature>
<dbReference type="Proteomes" id="UP000016536">
    <property type="component" value="Unassembled WGS sequence"/>
</dbReference>
<evidence type="ECO:0000313" key="3">
    <source>
        <dbReference type="Proteomes" id="UP000016536"/>
    </source>
</evidence>
<dbReference type="EMBL" id="AWSE01000195">
    <property type="protein sequence ID" value="ERH22254.1"/>
    <property type="molecule type" value="Genomic_DNA"/>
</dbReference>
<organism evidence="2 3">
    <name type="scientific">Actinomyces johnsonii F0542</name>
    <dbReference type="NCBI Taxonomy" id="1321818"/>
    <lineage>
        <taxon>Bacteria</taxon>
        <taxon>Bacillati</taxon>
        <taxon>Actinomycetota</taxon>
        <taxon>Actinomycetes</taxon>
        <taxon>Actinomycetales</taxon>
        <taxon>Actinomycetaceae</taxon>
        <taxon>Actinomyces</taxon>
    </lineage>
</organism>
<evidence type="ECO:0000313" key="2">
    <source>
        <dbReference type="EMBL" id="ERH22254.1"/>
    </source>
</evidence>
<dbReference type="AlphaFoldDB" id="U1QK94"/>
<accession>U1QK94</accession>